<dbReference type="Proteomes" id="UP000294527">
    <property type="component" value="Unassembled WGS sequence"/>
</dbReference>
<dbReference type="eggNOG" id="ENOG502ZDM7">
    <property type="taxonomic scope" value="Bacteria"/>
</dbReference>
<evidence type="ECO:0000313" key="9">
    <source>
        <dbReference type="EMBL" id="TDA71953.1"/>
    </source>
</evidence>
<dbReference type="EMBL" id="QRZL01000002">
    <property type="protein sequence ID" value="RGV80755.1"/>
    <property type="molecule type" value="Genomic_DNA"/>
</dbReference>
<dbReference type="Proteomes" id="UP000347681">
    <property type="component" value="Unassembled WGS sequence"/>
</dbReference>
<accession>A0A076IZ77</accession>
<dbReference type="Gene3D" id="2.40.128.720">
    <property type="match status" value="1"/>
</dbReference>
<dbReference type="Proteomes" id="UP001177934">
    <property type="component" value="Chromosome"/>
</dbReference>
<dbReference type="Proteomes" id="UP000500949">
    <property type="component" value="Chromosome"/>
</dbReference>
<dbReference type="Proteomes" id="UP001181086">
    <property type="component" value="Unassembled WGS sequence"/>
</dbReference>
<dbReference type="InterPro" id="IPR024339">
    <property type="entry name" value="DUF3836"/>
</dbReference>
<reference evidence="13 14" key="3">
    <citation type="journal article" date="2019" name="Nat. Microbiol.">
        <title>Genomic variation and strain-specific functional adaptation in the human gut microbiome during early life.</title>
        <authorList>
            <person name="Vatanen T."/>
            <person name="Plichta D.R."/>
            <person name="Somani J."/>
            <person name="Munch P.C."/>
            <person name="Arthur T.D."/>
            <person name="Hall A.B."/>
            <person name="Rudolf S."/>
            <person name="Oakeley E.J."/>
            <person name="Ke X."/>
            <person name="Young R.A."/>
            <person name="Haiser H.J."/>
            <person name="Kolde R."/>
            <person name="Yassour M."/>
            <person name="Luopajarvi K."/>
            <person name="Siljander H."/>
            <person name="Virtanen S.M."/>
            <person name="Ilonen J."/>
            <person name="Uibo R."/>
            <person name="Tillmann V."/>
            <person name="Mokurov S."/>
            <person name="Dorshakova N."/>
            <person name="Porter J.A."/>
            <person name="McHardy A.C."/>
            <person name="Lahdesmaki H."/>
            <person name="Vlamakis H."/>
            <person name="Huttenhower C."/>
            <person name="Knip M."/>
            <person name="Xavier R.J."/>
        </authorList>
    </citation>
    <scope>NUCLEOTIDE SEQUENCE [LARGE SCALE GENOMIC DNA]</scope>
    <source>
        <strain evidence="9 13">RJX1047</strain>
        <strain evidence="10 14">RJX1052</strain>
    </source>
</reference>
<dbReference type="EMBL" id="JAWDEV010000011">
    <property type="protein sequence ID" value="MDU0271317.1"/>
    <property type="molecule type" value="Genomic_DNA"/>
</dbReference>
<proteinExistence type="predicted"/>
<evidence type="ECO:0000313" key="14">
    <source>
        <dbReference type="Proteomes" id="UP000294834"/>
    </source>
</evidence>
<sequence length="128" mass="15061">MKKINFLKGMLVVAILFIANLTVFAGNPGDNLIYNAEEVNGVIVSETIFKMEGTMLTNYMKHNYKYDANNQRTEDEAQKWNSNKNRWENDLCIRYTYGNKSMTTEYYKWNSKKKEYILVPEMTVTMDK</sequence>
<dbReference type="AlphaFoldDB" id="A0A076IZ77"/>
<evidence type="ECO:0000313" key="16">
    <source>
        <dbReference type="Proteomes" id="UP000441162"/>
    </source>
</evidence>
<dbReference type="GeneID" id="93449584"/>
<evidence type="ECO:0000313" key="5">
    <source>
        <dbReference type="EMBL" id="KAA5404746.1"/>
    </source>
</evidence>
<dbReference type="EMBL" id="CP126056">
    <property type="protein sequence ID" value="WHX10394.1"/>
    <property type="molecule type" value="Genomic_DNA"/>
</dbReference>
<evidence type="ECO:0000313" key="6">
    <source>
        <dbReference type="EMBL" id="MDU0271317.1"/>
    </source>
</evidence>
<dbReference type="EMBL" id="VVZA01000009">
    <property type="protein sequence ID" value="KAA5404746.1"/>
    <property type="molecule type" value="Genomic_DNA"/>
</dbReference>
<evidence type="ECO:0000313" key="3">
    <source>
        <dbReference type="EMBL" id="KAA5384304.1"/>
    </source>
</evidence>
<reference evidence="6" key="7">
    <citation type="submission" date="2023-10" db="EMBL/GenBank/DDBJ databases">
        <title>Genome of Potential pathogenic bacteria in Crohn's disease.</title>
        <authorList>
            <person name="Rodriguez-Palacios A."/>
        </authorList>
    </citation>
    <scope>NUCLEOTIDE SEQUENCE</scope>
    <source>
        <strain evidence="6">CavFT-hAR62</strain>
    </source>
</reference>
<dbReference type="Proteomes" id="UP000283678">
    <property type="component" value="Unassembled WGS sequence"/>
</dbReference>
<dbReference type="Proteomes" id="UP000294834">
    <property type="component" value="Unassembled WGS sequence"/>
</dbReference>
<evidence type="ECO:0000313" key="15">
    <source>
        <dbReference type="Proteomes" id="UP000347681"/>
    </source>
</evidence>
<evidence type="ECO:0000313" key="11">
    <source>
        <dbReference type="EMBL" id="WHX10394.1"/>
    </source>
</evidence>
<dbReference type="Proteomes" id="UP000481616">
    <property type="component" value="Unassembled WGS sequence"/>
</dbReference>
<organism evidence="8 12">
    <name type="scientific">Phocaeicola dorei</name>
    <dbReference type="NCBI Taxonomy" id="357276"/>
    <lineage>
        <taxon>Bacteria</taxon>
        <taxon>Pseudomonadati</taxon>
        <taxon>Bacteroidota</taxon>
        <taxon>Bacteroidia</taxon>
        <taxon>Bacteroidales</taxon>
        <taxon>Bacteroidaceae</taxon>
        <taxon>Phocaeicola</taxon>
    </lineage>
</organism>
<evidence type="ECO:0000313" key="7">
    <source>
        <dbReference type="EMBL" id="QJR79073.1"/>
    </source>
</evidence>
<dbReference type="Proteomes" id="UP001055104">
    <property type="component" value="Unassembled WGS sequence"/>
</dbReference>
<feature type="signal peptide" evidence="1">
    <location>
        <begin position="1"/>
        <end position="25"/>
    </location>
</feature>
<dbReference type="RefSeq" id="WP_007834304.1">
    <property type="nucleotide sequence ID" value="NZ_BAABYF010000001.1"/>
</dbReference>
<dbReference type="EMBL" id="VVZB01000003">
    <property type="protein sequence ID" value="KAA5384304.1"/>
    <property type="molecule type" value="Genomic_DNA"/>
</dbReference>
<dbReference type="KEGG" id="bdo:EL88_00590"/>
<reference evidence="8 12" key="1">
    <citation type="submission" date="2018-08" db="EMBL/GenBank/DDBJ databases">
        <title>A genome reference for cultivated species of the human gut microbiota.</title>
        <authorList>
            <person name="Zou Y."/>
            <person name="Xue W."/>
            <person name="Luo G."/>
        </authorList>
    </citation>
    <scope>NUCLEOTIDE SEQUENCE [LARGE SCALE GENOMIC DNA]</scope>
    <source>
        <strain evidence="8 12">AF14-1AC</strain>
    </source>
</reference>
<evidence type="ECO:0000313" key="17">
    <source>
        <dbReference type="Proteomes" id="UP000481616"/>
    </source>
</evidence>
<dbReference type="Pfam" id="PF12930">
    <property type="entry name" value="DUF3836"/>
    <property type="match status" value="1"/>
</dbReference>
<dbReference type="EMBL" id="SLTU01000003">
    <property type="protein sequence ID" value="TDA71953.1"/>
    <property type="molecule type" value="Genomic_DNA"/>
</dbReference>
<evidence type="ECO:0000313" key="8">
    <source>
        <dbReference type="EMBL" id="RGV80755.1"/>
    </source>
</evidence>
<dbReference type="KEGG" id="bdh:GV66_05555"/>
<reference evidence="15 16" key="2">
    <citation type="journal article" date="2019" name="Nat. Med.">
        <title>A library of human gut bacterial isolates paired with longitudinal multiomics data enables mechanistic microbiome research.</title>
        <authorList>
            <person name="Poyet M."/>
            <person name="Groussin M."/>
            <person name="Gibbons S.M."/>
            <person name="Avila-Pacheco J."/>
            <person name="Jiang X."/>
            <person name="Kearney S.M."/>
            <person name="Perrotta A.R."/>
            <person name="Berdy B."/>
            <person name="Zhao S."/>
            <person name="Lieberman T.D."/>
            <person name="Swanson P.K."/>
            <person name="Smith M."/>
            <person name="Roesemann S."/>
            <person name="Alexander J.E."/>
            <person name="Rich S.A."/>
            <person name="Livny J."/>
            <person name="Vlamakis H."/>
            <person name="Clish C."/>
            <person name="Bullock K."/>
            <person name="Deik A."/>
            <person name="Scott J."/>
            <person name="Pierce K.A."/>
            <person name="Xavier R.J."/>
            <person name="Alm E.J."/>
        </authorList>
    </citation>
    <scope>NUCLEOTIDE SEQUENCE [LARGE SCALE GENOMIC DNA]</scope>
    <source>
        <strain evidence="4 17">BIOML-A1</strain>
        <strain evidence="5 16">BIOML-A4</strain>
        <strain evidence="3 15">BIOML-A5</strain>
    </source>
</reference>
<gene>
    <name evidence="2" type="ORF">CE91St7_14210</name>
    <name evidence="8" type="ORF">DWW04_03605</name>
    <name evidence="9" type="ORF">E1I98_24115</name>
    <name evidence="10" type="ORF">E1J06_19685</name>
    <name evidence="5" type="ORF">F2Y51_12260</name>
    <name evidence="4" type="ORF">F2Y58_12195</name>
    <name evidence="3" type="ORF">F2Y61_08455</name>
    <name evidence="7" type="ORF">GKD17_23230</name>
    <name evidence="11" type="ORF">QNN11_02325</name>
    <name evidence="6" type="ORF">RVH45_15780</name>
</gene>
<reference evidence="11" key="6">
    <citation type="journal article" date="2023" name="Nat. Commun.">
        <title>Identification of a novel Human Milk Oligosaccharides utilization cluster in the infant gut commensal Bacteroides dorei.</title>
        <authorList>
            <person name="Kijner S."/>
            <person name="Ennis D."/>
            <person name="Shmorak S."/>
            <person name="Florentin A."/>
            <person name="Yassour M."/>
        </authorList>
    </citation>
    <scope>NUCLEOTIDE SEQUENCE</scope>
    <source>
        <strain evidence="11">2</strain>
    </source>
</reference>
<dbReference type="EMBL" id="BQOB01000001">
    <property type="protein sequence ID" value="GKH80537.1"/>
    <property type="molecule type" value="Genomic_DNA"/>
</dbReference>
<protein>
    <submittedName>
        <fullName evidence="8">DUF3836 domain-containing protein</fullName>
    </submittedName>
</protein>
<evidence type="ECO:0000313" key="18">
    <source>
        <dbReference type="Proteomes" id="UP000500949"/>
    </source>
</evidence>
<evidence type="ECO:0000313" key="2">
    <source>
        <dbReference type="EMBL" id="GKH80537.1"/>
    </source>
</evidence>
<evidence type="ECO:0000256" key="1">
    <source>
        <dbReference type="SAM" id="SignalP"/>
    </source>
</evidence>
<evidence type="ECO:0000313" key="10">
    <source>
        <dbReference type="EMBL" id="TDB03411.1"/>
    </source>
</evidence>
<evidence type="ECO:0000313" key="4">
    <source>
        <dbReference type="EMBL" id="KAA5397473.1"/>
    </source>
</evidence>
<dbReference type="Proteomes" id="UP000441162">
    <property type="component" value="Unassembled WGS sequence"/>
</dbReference>
<keyword evidence="1" id="KW-0732">Signal</keyword>
<dbReference type="EMBL" id="CP046176">
    <property type="protein sequence ID" value="QJR79073.1"/>
    <property type="molecule type" value="Genomic_DNA"/>
</dbReference>
<dbReference type="EMBL" id="SLTX01000002">
    <property type="protein sequence ID" value="TDB03411.1"/>
    <property type="molecule type" value="Genomic_DNA"/>
</dbReference>
<name>A0A076IZ77_9BACT</name>
<reference evidence="7 18" key="4">
    <citation type="submission" date="2019-11" db="EMBL/GenBank/DDBJ databases">
        <title>Complete genome sequence of Bacteroides dorei DSM 17855.</title>
        <authorList>
            <person name="Russell J.T."/>
        </authorList>
    </citation>
    <scope>NUCLEOTIDE SEQUENCE [LARGE SCALE GENOMIC DNA]</scope>
    <source>
        <strain evidence="7 18">DSM 17855</strain>
    </source>
</reference>
<evidence type="ECO:0000313" key="13">
    <source>
        <dbReference type="Proteomes" id="UP000294527"/>
    </source>
</evidence>
<reference evidence="2" key="5">
    <citation type="submission" date="2022-01" db="EMBL/GenBank/DDBJ databases">
        <title>Novel bile acid biosynthetic pathways are enriched in the microbiome of centenarians.</title>
        <authorList>
            <person name="Sato Y."/>
            <person name="Atarashi K."/>
            <person name="Plichta R.D."/>
            <person name="Arai Y."/>
            <person name="Sasajima S."/>
            <person name="Kearney M.S."/>
            <person name="Suda W."/>
            <person name="Takeshita K."/>
            <person name="Sasaki T."/>
            <person name="Okamoto S."/>
            <person name="Skelly N.A."/>
            <person name="Okamura Y."/>
            <person name="Vlamakis H."/>
            <person name="Li Y."/>
            <person name="Tanoue T."/>
            <person name="Takei H."/>
            <person name="Nittono H."/>
            <person name="Narushima S."/>
            <person name="Irie J."/>
            <person name="Itoh H."/>
            <person name="Moriya K."/>
            <person name="Sugiura Y."/>
            <person name="Suematsu M."/>
            <person name="Moritoki N."/>
            <person name="Shibata S."/>
            <person name="Littman R.D."/>
            <person name="Fischbach A.M."/>
            <person name="Uwamino Y."/>
            <person name="Inoue T."/>
            <person name="Honda A."/>
            <person name="Hattori M."/>
            <person name="Murai T."/>
            <person name="Xavier J.R."/>
            <person name="Hirose N."/>
            <person name="Honda K."/>
        </authorList>
    </citation>
    <scope>NUCLEOTIDE SEQUENCE</scope>
    <source>
        <strain evidence="2">CE91-St7</strain>
    </source>
</reference>
<dbReference type="EMBL" id="VVYY01000009">
    <property type="protein sequence ID" value="KAA5397473.1"/>
    <property type="molecule type" value="Genomic_DNA"/>
</dbReference>
<evidence type="ECO:0000313" key="12">
    <source>
        <dbReference type="Proteomes" id="UP000283678"/>
    </source>
</evidence>
<feature type="chain" id="PRO_5014216668" evidence="1">
    <location>
        <begin position="26"/>
        <end position="128"/>
    </location>
</feature>